<dbReference type="GO" id="GO:0008061">
    <property type="term" value="F:chitin binding"/>
    <property type="evidence" value="ECO:0007669"/>
    <property type="project" value="InterPro"/>
</dbReference>
<organism evidence="7 8">
    <name type="scientific">Legionella wadsworthii</name>
    <dbReference type="NCBI Taxonomy" id="28088"/>
    <lineage>
        <taxon>Bacteria</taxon>
        <taxon>Pseudomonadati</taxon>
        <taxon>Pseudomonadota</taxon>
        <taxon>Gammaproteobacteria</taxon>
        <taxon>Legionellales</taxon>
        <taxon>Legionellaceae</taxon>
        <taxon>Legionella</taxon>
    </lineage>
</organism>
<keyword evidence="7" id="KW-0378">Hydrolase</keyword>
<dbReference type="InterPro" id="IPR011583">
    <property type="entry name" value="Chitinase_II/V-like_cat"/>
</dbReference>
<dbReference type="GO" id="GO:0000272">
    <property type="term" value="P:polysaccharide catabolic process"/>
    <property type="evidence" value="ECO:0007669"/>
    <property type="project" value="UniProtKB-KW"/>
</dbReference>
<evidence type="ECO:0000313" key="8">
    <source>
        <dbReference type="Proteomes" id="UP000255297"/>
    </source>
</evidence>
<dbReference type="SUPFAM" id="SSF51445">
    <property type="entry name" value="(Trans)glycosidases"/>
    <property type="match status" value="1"/>
</dbReference>
<dbReference type="AlphaFoldDB" id="A0A378LU72"/>
<dbReference type="PROSITE" id="PS51910">
    <property type="entry name" value="GH18_2"/>
    <property type="match status" value="1"/>
</dbReference>
<name>A0A378LU72_9GAMM</name>
<keyword evidence="5" id="KW-0732">Signal</keyword>
<dbReference type="Pfam" id="PF00704">
    <property type="entry name" value="Glyco_hydro_18"/>
    <property type="match status" value="1"/>
</dbReference>
<dbReference type="Gene3D" id="3.10.50.10">
    <property type="match status" value="1"/>
</dbReference>
<dbReference type="EMBL" id="UGPB01000001">
    <property type="protein sequence ID" value="STY29890.1"/>
    <property type="molecule type" value="Genomic_DNA"/>
</dbReference>
<dbReference type="Proteomes" id="UP000255297">
    <property type="component" value="Unassembled WGS sequence"/>
</dbReference>
<evidence type="ECO:0000256" key="1">
    <source>
        <dbReference type="ARBA" id="ARBA00000822"/>
    </source>
</evidence>
<dbReference type="EC" id="3.2.1.14" evidence="2"/>
<evidence type="ECO:0000256" key="3">
    <source>
        <dbReference type="ARBA" id="ARBA00023024"/>
    </source>
</evidence>
<dbReference type="RefSeq" id="WP_031564702.1">
    <property type="nucleotide sequence ID" value="NZ_CAAAIS010000001.1"/>
</dbReference>
<dbReference type="OrthoDB" id="9775889at2"/>
<proteinExistence type="predicted"/>
<dbReference type="GO" id="GO:0006032">
    <property type="term" value="P:chitin catabolic process"/>
    <property type="evidence" value="ECO:0007669"/>
    <property type="project" value="UniProtKB-KW"/>
</dbReference>
<keyword evidence="4" id="KW-0624">Polysaccharide degradation</keyword>
<keyword evidence="7" id="KW-0326">Glycosidase</keyword>
<evidence type="ECO:0000313" key="7">
    <source>
        <dbReference type="EMBL" id="STY29890.1"/>
    </source>
</evidence>
<dbReference type="InterPro" id="IPR001223">
    <property type="entry name" value="Glyco_hydro18_cat"/>
</dbReference>
<comment type="catalytic activity">
    <reaction evidence="1">
        <text>Random endo-hydrolysis of N-acetyl-beta-D-glucosaminide (1-&gt;4)-beta-linkages in chitin and chitodextrins.</text>
        <dbReference type="EC" id="3.2.1.14"/>
    </reaction>
</comment>
<dbReference type="PANTHER" id="PTHR11177">
    <property type="entry name" value="CHITINASE"/>
    <property type="match status" value="1"/>
</dbReference>
<feature type="signal peptide" evidence="5">
    <location>
        <begin position="1"/>
        <end position="24"/>
    </location>
</feature>
<dbReference type="InterPro" id="IPR050314">
    <property type="entry name" value="Glycosyl_Hydrlase_18"/>
</dbReference>
<dbReference type="InterPro" id="IPR017853">
    <property type="entry name" value="GH"/>
</dbReference>
<dbReference type="SUPFAM" id="SSF54556">
    <property type="entry name" value="Chitinase insertion domain"/>
    <property type="match status" value="1"/>
</dbReference>
<evidence type="ECO:0000259" key="6">
    <source>
        <dbReference type="PROSITE" id="PS51910"/>
    </source>
</evidence>
<sequence>MALLNKMMRLTFFAVTLIPTTVNAALTLYTTNWSMYGQNPYEYDGAYKIGKPYGQLTYVSNPDMVAQFNKADVLVWSFLQVWNSKDPNQAQYQIPSSWDGFMHFSDLWGELPLEGSWISPLPPETKDFLDFCSANQGACTSVQMNGNTGQKELFNYSDQKGVGQLNSFGAFIHSKKYTGKRIIAVGGANTIENKGISTATFAAIFSNQDKFLNQFKSWMNHFHNLKGIDYDFEPPIDLQTGGQLPPDANTLTDYKNLFNLVKKSRQVLGKDAYISVTITVNKEYLETINQSVDGGWFKQIANYADSVNLMTYDLHGPWSHSSDPYTAVHAYLKQPDTGRKDEFAINYATDSITDQVLGYGMPKEKLQVGLAAYGRGFSGVEAGDNPSLPGFEQPWSGASHFASEYSSQDGLLPYKAVEKLVSHLPYSMYHINALDEDNNSFITGSYLYNPTSKQFIGYQSPDVVKAVCRFIQRKQLKGAIMWSADTDLPVSNPNSLVATFKKLCN</sequence>
<dbReference type="PANTHER" id="PTHR11177:SF317">
    <property type="entry name" value="CHITINASE 12-RELATED"/>
    <property type="match status" value="1"/>
</dbReference>
<feature type="chain" id="PRO_5016921136" description="chitinase" evidence="5">
    <location>
        <begin position="25"/>
        <end position="505"/>
    </location>
</feature>
<gene>
    <name evidence="7" type="primary">chiA1</name>
    <name evidence="7" type="ORF">NCTC11532_02093</name>
</gene>
<dbReference type="InterPro" id="IPR029070">
    <property type="entry name" value="Chitinase_insertion_sf"/>
</dbReference>
<dbReference type="GO" id="GO:0008843">
    <property type="term" value="F:endochitinase activity"/>
    <property type="evidence" value="ECO:0007669"/>
    <property type="project" value="UniProtKB-EC"/>
</dbReference>
<keyword evidence="3" id="KW-0146">Chitin degradation</keyword>
<evidence type="ECO:0000256" key="4">
    <source>
        <dbReference type="ARBA" id="ARBA00023326"/>
    </source>
</evidence>
<evidence type="ECO:0000256" key="2">
    <source>
        <dbReference type="ARBA" id="ARBA00012729"/>
    </source>
</evidence>
<reference evidence="7 8" key="1">
    <citation type="submission" date="2018-06" db="EMBL/GenBank/DDBJ databases">
        <authorList>
            <consortium name="Pathogen Informatics"/>
            <person name="Doyle S."/>
        </authorList>
    </citation>
    <scope>NUCLEOTIDE SEQUENCE [LARGE SCALE GENOMIC DNA]</scope>
    <source>
        <strain evidence="7 8">NCTC11532</strain>
    </source>
</reference>
<keyword evidence="8" id="KW-1185">Reference proteome</keyword>
<dbReference type="SMART" id="SM00636">
    <property type="entry name" value="Glyco_18"/>
    <property type="match status" value="1"/>
</dbReference>
<dbReference type="Gene3D" id="3.20.20.80">
    <property type="entry name" value="Glycosidases"/>
    <property type="match status" value="1"/>
</dbReference>
<dbReference type="GO" id="GO:0005576">
    <property type="term" value="C:extracellular region"/>
    <property type="evidence" value="ECO:0007669"/>
    <property type="project" value="TreeGrafter"/>
</dbReference>
<evidence type="ECO:0000256" key="5">
    <source>
        <dbReference type="SAM" id="SignalP"/>
    </source>
</evidence>
<dbReference type="STRING" id="1122170.GCA_000701265_00393"/>
<feature type="domain" description="GH18" evidence="6">
    <location>
        <begin position="92"/>
        <end position="505"/>
    </location>
</feature>
<accession>A0A378LU72</accession>
<protein>
    <recommendedName>
        <fullName evidence="2">chitinase</fullName>
        <ecNumber evidence="2">3.2.1.14</ecNumber>
    </recommendedName>
</protein>
<keyword evidence="4" id="KW-0119">Carbohydrate metabolism</keyword>